<dbReference type="CDD" id="cd15561">
    <property type="entry name" value="PHD1_PHF14"/>
    <property type="match status" value="1"/>
</dbReference>
<feature type="domain" description="PHD-type" evidence="8">
    <location>
        <begin position="177"/>
        <end position="295"/>
    </location>
</feature>
<dbReference type="InterPro" id="IPR050701">
    <property type="entry name" value="Histone_Mod_Regulator"/>
</dbReference>
<evidence type="ECO:0000256" key="6">
    <source>
        <dbReference type="SAM" id="MobiDB-lite"/>
    </source>
</evidence>
<dbReference type="CDD" id="cd15562">
    <property type="entry name" value="PHD2_PHF14"/>
    <property type="match status" value="1"/>
</dbReference>
<dbReference type="Pfam" id="PF13832">
    <property type="entry name" value="zf-HC5HC2H_2"/>
    <property type="match status" value="1"/>
</dbReference>
<proteinExistence type="predicted"/>
<name>A0A653D3I8_CALMS</name>
<organism evidence="9 10">
    <name type="scientific">Callosobruchus maculatus</name>
    <name type="common">Southern cowpea weevil</name>
    <name type="synonym">Pulse bruchid</name>
    <dbReference type="NCBI Taxonomy" id="64391"/>
    <lineage>
        <taxon>Eukaryota</taxon>
        <taxon>Metazoa</taxon>
        <taxon>Ecdysozoa</taxon>
        <taxon>Arthropoda</taxon>
        <taxon>Hexapoda</taxon>
        <taxon>Insecta</taxon>
        <taxon>Pterygota</taxon>
        <taxon>Neoptera</taxon>
        <taxon>Endopterygota</taxon>
        <taxon>Coleoptera</taxon>
        <taxon>Polyphaga</taxon>
        <taxon>Cucujiformia</taxon>
        <taxon>Chrysomeloidea</taxon>
        <taxon>Chrysomelidae</taxon>
        <taxon>Bruchinae</taxon>
        <taxon>Bruchini</taxon>
        <taxon>Callosobruchus</taxon>
    </lineage>
</organism>
<evidence type="ECO:0000256" key="2">
    <source>
        <dbReference type="ARBA" id="ARBA00022771"/>
    </source>
</evidence>
<dbReference type="PROSITE" id="PS01359">
    <property type="entry name" value="ZF_PHD_1"/>
    <property type="match status" value="1"/>
</dbReference>
<evidence type="ECO:0000256" key="1">
    <source>
        <dbReference type="ARBA" id="ARBA00022723"/>
    </source>
</evidence>
<dbReference type="SUPFAM" id="SSF57903">
    <property type="entry name" value="FYVE/PHD zinc finger"/>
    <property type="match status" value="2"/>
</dbReference>
<evidence type="ECO:0008006" key="11">
    <source>
        <dbReference type="Google" id="ProtNLM"/>
    </source>
</evidence>
<dbReference type="AlphaFoldDB" id="A0A653D3I8"/>
<dbReference type="OrthoDB" id="336088at2759"/>
<dbReference type="PANTHER" id="PTHR13793">
    <property type="entry name" value="PHD FINGER PROTEINS"/>
    <property type="match status" value="1"/>
</dbReference>
<dbReference type="Gene3D" id="3.30.40.10">
    <property type="entry name" value="Zinc/RING finger domain, C3HC4 (zinc finger)"/>
    <property type="match status" value="3"/>
</dbReference>
<keyword evidence="2 4" id="KW-0863">Zinc-finger</keyword>
<dbReference type="Pfam" id="PF00628">
    <property type="entry name" value="PHD"/>
    <property type="match status" value="2"/>
</dbReference>
<protein>
    <recommendedName>
        <fullName evidence="11">PHD finger protein 14</fullName>
    </recommendedName>
</protein>
<evidence type="ECO:0000259" key="8">
    <source>
        <dbReference type="PROSITE" id="PS51805"/>
    </source>
</evidence>
<dbReference type="PANTHER" id="PTHR13793:SF150">
    <property type="entry name" value="PHD FINGER PROTEIN 14"/>
    <property type="match status" value="1"/>
</dbReference>
<feature type="non-terminal residue" evidence="9">
    <location>
        <position position="641"/>
    </location>
</feature>
<dbReference type="InterPro" id="IPR013083">
    <property type="entry name" value="Znf_RING/FYVE/PHD"/>
</dbReference>
<keyword evidence="5" id="KW-0175">Coiled coil</keyword>
<dbReference type="PROSITE" id="PS50016">
    <property type="entry name" value="ZF_PHD_2"/>
    <property type="match status" value="2"/>
</dbReference>
<evidence type="ECO:0000259" key="7">
    <source>
        <dbReference type="PROSITE" id="PS50016"/>
    </source>
</evidence>
<keyword evidence="1" id="KW-0479">Metal-binding</keyword>
<evidence type="ECO:0000313" key="10">
    <source>
        <dbReference type="Proteomes" id="UP000410492"/>
    </source>
</evidence>
<sequence>MSLERDPNKRRVKPVEQACVLDFDEESSDDSDFRIEDHPEASDDDDDDSGTGQEDASEEQSETSDDEDEDDEEDDLIAFRDSISNHKVTSVADIINQAAMHQKFNLDEQSAAQVLICAGCLGDQSDGVNEIVECDGCGVTVHEACYGISDTASLDSTDSLSPTTPWFCEACKAGVKNPVCELCPNSGGVFKETDVGRWVHLVCALYVPGVAFGEVDRLAAVTLFEMPYSKWGAKVCCLCDDARLARTGVCIGCDAGMCRTYFHVTCAQREGYLSEAHSEEVDQADPFYAHCKMHSDTTLVKRRRRNYLALSLRHQLRRRQLEEAWMAVAADGLMADGQQVSAELRRVCRKLDEQKKHYKERKQLRPPPWVPTQKMPRLLTTSASACRRLLKKAKLAGACLSQLEVAEAHANALADIRRKWHIPPAFSVEFIAYFLDRNDRLREMRDTAEKLEEENKNLVEEETTLRIKYDEVLKRQSDITAKGADLKQTIHKYHSAILSACPNKSLPNVDEIFRKAQVKGKQQAQQQIQQPIQMMVPTAAALKMGVGFPLKVQHRPHGVASARGMLSGQNAKTDNTLMLNDCGICRQRRDQHLMAKCDTCHLYYHLSCLNPPLNRLPKKSKLYGWQCSECDKTSDSETEQV</sequence>
<feature type="compositionally biased region" description="Basic and acidic residues" evidence="6">
    <location>
        <begin position="31"/>
        <end position="41"/>
    </location>
</feature>
<dbReference type="SMART" id="SM00249">
    <property type="entry name" value="PHD"/>
    <property type="match status" value="3"/>
</dbReference>
<dbReference type="CDD" id="cd15674">
    <property type="entry name" value="ePHD_PHF14"/>
    <property type="match status" value="1"/>
</dbReference>
<dbReference type="InterPro" id="IPR019786">
    <property type="entry name" value="Zinc_finger_PHD-type_CS"/>
</dbReference>
<dbReference type="GO" id="GO:0008270">
    <property type="term" value="F:zinc ion binding"/>
    <property type="evidence" value="ECO:0007669"/>
    <property type="project" value="UniProtKB-KW"/>
</dbReference>
<dbReference type="GO" id="GO:0006357">
    <property type="term" value="P:regulation of transcription by RNA polymerase II"/>
    <property type="evidence" value="ECO:0007669"/>
    <property type="project" value="TreeGrafter"/>
</dbReference>
<dbReference type="EMBL" id="CAACVG010009917">
    <property type="protein sequence ID" value="VEN54522.1"/>
    <property type="molecule type" value="Genomic_DNA"/>
</dbReference>
<keyword evidence="10" id="KW-1185">Reference proteome</keyword>
<dbReference type="InterPro" id="IPR001965">
    <property type="entry name" value="Znf_PHD"/>
</dbReference>
<evidence type="ECO:0000256" key="3">
    <source>
        <dbReference type="ARBA" id="ARBA00022833"/>
    </source>
</evidence>
<feature type="compositionally biased region" description="Acidic residues" evidence="6">
    <location>
        <begin position="42"/>
        <end position="73"/>
    </location>
</feature>
<feature type="domain" description="PHD-type" evidence="7">
    <location>
        <begin position="114"/>
        <end position="174"/>
    </location>
</feature>
<feature type="coiled-coil region" evidence="5">
    <location>
        <begin position="434"/>
        <end position="468"/>
    </location>
</feature>
<evidence type="ECO:0000313" key="9">
    <source>
        <dbReference type="EMBL" id="VEN54522.1"/>
    </source>
</evidence>
<evidence type="ECO:0000256" key="5">
    <source>
        <dbReference type="SAM" id="Coils"/>
    </source>
</evidence>
<dbReference type="InterPro" id="IPR019787">
    <property type="entry name" value="Znf_PHD-finger"/>
</dbReference>
<dbReference type="InterPro" id="IPR011011">
    <property type="entry name" value="Znf_FYVE_PHD"/>
</dbReference>
<dbReference type="PROSITE" id="PS51805">
    <property type="entry name" value="EPHD"/>
    <property type="match status" value="1"/>
</dbReference>
<reference evidence="9 10" key="1">
    <citation type="submission" date="2019-01" db="EMBL/GenBank/DDBJ databases">
        <authorList>
            <person name="Sayadi A."/>
        </authorList>
    </citation>
    <scope>NUCLEOTIDE SEQUENCE [LARGE SCALE GENOMIC DNA]</scope>
</reference>
<keyword evidence="3" id="KW-0862">Zinc</keyword>
<dbReference type="Proteomes" id="UP000410492">
    <property type="component" value="Unassembled WGS sequence"/>
</dbReference>
<gene>
    <name evidence="9" type="ORF">CALMAC_LOCUS13975</name>
</gene>
<feature type="region of interest" description="Disordered" evidence="6">
    <location>
        <begin position="1"/>
        <end position="73"/>
    </location>
</feature>
<evidence type="ECO:0000256" key="4">
    <source>
        <dbReference type="PROSITE-ProRule" id="PRU00146"/>
    </source>
</evidence>
<feature type="domain" description="PHD-type" evidence="7">
    <location>
        <begin position="579"/>
        <end position="633"/>
    </location>
</feature>
<dbReference type="InterPro" id="IPR034732">
    <property type="entry name" value="EPHD"/>
</dbReference>
<accession>A0A653D3I8</accession>